<organism evidence="1 4">
    <name type="scientific">Brevibacterium ravenspurgense</name>
    <dbReference type="NCBI Taxonomy" id="479117"/>
    <lineage>
        <taxon>Bacteria</taxon>
        <taxon>Bacillati</taxon>
        <taxon>Actinomycetota</taxon>
        <taxon>Actinomycetes</taxon>
        <taxon>Micrococcales</taxon>
        <taxon>Brevibacteriaceae</taxon>
        <taxon>Brevibacterium</taxon>
    </lineage>
</organism>
<keyword evidence="4" id="KW-1185">Reference proteome</keyword>
<dbReference type="InterPro" id="IPR036380">
    <property type="entry name" value="Isochorismatase-like_sf"/>
</dbReference>
<accession>A0A150HDV7</accession>
<reference evidence="1 4" key="1">
    <citation type="submission" date="2016-01" db="EMBL/GenBank/DDBJ databases">
        <title>Use of Whole Genome Sequencing to ascertain that Brevibacterium massiliense (Roux, Raoult 2009) is a later heterotypic synonym of Brevibacterium ravenspurgense (Mages 2008).</title>
        <authorList>
            <person name="Bernier A.-M."/>
            <person name="Burdz T."/>
            <person name="Huynh C."/>
            <person name="Pachecho A.L."/>
            <person name="Wiebe D."/>
            <person name="Bonner C."/>
            <person name="Bernard K."/>
        </authorList>
    </citation>
    <scope>NUCLEOTIDE SEQUENCE [LARGE SCALE GENOMIC DNA]</scope>
    <source>
        <strain evidence="1 4">CCUG56047</strain>
    </source>
</reference>
<sequence length="158" mass="16482">MLINTHESAVPTEPLIQLLGKARMADGVIAYVTAPAEESAFAEPVEGAAPVAAEPTADDLILASPTPDAFESYDDLALGLQDMGIERLIVAGADSAPDAEGRGAVWATAAAALAHQFSVVFVESAVVLPSTGDRPAWMHDAFQLGAVEKPAEDIWLKM</sequence>
<dbReference type="AlphaFoldDB" id="A0A150HDV7"/>
<reference evidence="2 3" key="2">
    <citation type="submission" date="2017-12" db="EMBL/GenBank/DDBJ databases">
        <title>Phylogenetic diversity of female urinary microbiome.</title>
        <authorList>
            <person name="Thomas-White K."/>
            <person name="Wolfe A.J."/>
        </authorList>
    </citation>
    <scope>NUCLEOTIDE SEQUENCE [LARGE SCALE GENOMIC DNA]</scope>
    <source>
        <strain evidence="2 3">UMB0426</strain>
    </source>
</reference>
<evidence type="ECO:0000313" key="1">
    <source>
        <dbReference type="EMBL" id="KXZ59830.1"/>
    </source>
</evidence>
<comment type="caution">
    <text evidence="1">The sequence shown here is derived from an EMBL/GenBank/DDBJ whole genome shotgun (WGS) entry which is preliminary data.</text>
</comment>
<dbReference type="EMBL" id="LQQC01000001">
    <property type="protein sequence ID" value="KXZ59830.1"/>
    <property type="molecule type" value="Genomic_DNA"/>
</dbReference>
<evidence type="ECO:0000313" key="3">
    <source>
        <dbReference type="Proteomes" id="UP000242755"/>
    </source>
</evidence>
<proteinExistence type="predicted"/>
<name>A0A150HDV7_9MICO</name>
<dbReference type="Proteomes" id="UP000242755">
    <property type="component" value="Unassembled WGS sequence"/>
</dbReference>
<dbReference type="Proteomes" id="UP000243589">
    <property type="component" value="Unassembled WGS sequence"/>
</dbReference>
<dbReference type="STRING" id="1176165.GCA_001584405_02096"/>
<protein>
    <recommendedName>
        <fullName evidence="5">Isochorismatase family protein</fullName>
    </recommendedName>
</protein>
<gene>
    <name evidence="1" type="ORF">Bravens_00045</name>
    <name evidence="2" type="ORF">CYJ40_06645</name>
</gene>
<evidence type="ECO:0000313" key="2">
    <source>
        <dbReference type="EMBL" id="PKY70064.1"/>
    </source>
</evidence>
<evidence type="ECO:0008006" key="5">
    <source>
        <dbReference type="Google" id="ProtNLM"/>
    </source>
</evidence>
<dbReference type="Gene3D" id="3.40.50.850">
    <property type="entry name" value="Isochorismatase-like"/>
    <property type="match status" value="1"/>
</dbReference>
<dbReference type="EMBL" id="PKGO01000006">
    <property type="protein sequence ID" value="PKY70064.1"/>
    <property type="molecule type" value="Genomic_DNA"/>
</dbReference>
<evidence type="ECO:0000313" key="4">
    <source>
        <dbReference type="Proteomes" id="UP000243589"/>
    </source>
</evidence>
<dbReference type="PATRIC" id="fig|479117.4.peg.45"/>
<dbReference type="SUPFAM" id="SSF52499">
    <property type="entry name" value="Isochorismatase-like hydrolases"/>
    <property type="match status" value="1"/>
</dbReference>